<evidence type="ECO:0000313" key="9">
    <source>
        <dbReference type="Proteomes" id="UP000319619"/>
    </source>
</evidence>
<name>A0A532V5J5_UNCL8</name>
<evidence type="ECO:0008006" key="10">
    <source>
        <dbReference type="Google" id="ProtNLM"/>
    </source>
</evidence>
<evidence type="ECO:0000259" key="6">
    <source>
        <dbReference type="Pfam" id="PF00082"/>
    </source>
</evidence>
<dbReference type="GO" id="GO:0006508">
    <property type="term" value="P:proteolysis"/>
    <property type="evidence" value="ECO:0007669"/>
    <property type="project" value="UniProtKB-KW"/>
</dbReference>
<dbReference type="Pfam" id="PF18962">
    <property type="entry name" value="Por_Secre_tail"/>
    <property type="match status" value="1"/>
</dbReference>
<dbReference type="SUPFAM" id="SSF52743">
    <property type="entry name" value="Subtilisin-like"/>
    <property type="match status" value="1"/>
</dbReference>
<evidence type="ECO:0000313" key="8">
    <source>
        <dbReference type="EMBL" id="TKJ42473.1"/>
    </source>
</evidence>
<dbReference type="PANTHER" id="PTHR43806:SF11">
    <property type="entry name" value="CEREVISIN-RELATED"/>
    <property type="match status" value="1"/>
</dbReference>
<dbReference type="Gene3D" id="3.40.50.200">
    <property type="entry name" value="Peptidase S8/S53 domain"/>
    <property type="match status" value="1"/>
</dbReference>
<dbReference type="PROSITE" id="PS00138">
    <property type="entry name" value="SUBTILASE_SER"/>
    <property type="match status" value="1"/>
</dbReference>
<gene>
    <name evidence="8" type="ORF">CEE37_01965</name>
</gene>
<dbReference type="InterPro" id="IPR000209">
    <property type="entry name" value="Peptidase_S8/S53_dom"/>
</dbReference>
<dbReference type="Gene3D" id="2.60.40.4070">
    <property type="match status" value="1"/>
</dbReference>
<dbReference type="Proteomes" id="UP000319619">
    <property type="component" value="Unassembled WGS sequence"/>
</dbReference>
<dbReference type="InterPro" id="IPR050131">
    <property type="entry name" value="Peptidase_S8_subtilisin-like"/>
</dbReference>
<accession>A0A532V5J5</accession>
<evidence type="ECO:0000256" key="2">
    <source>
        <dbReference type="ARBA" id="ARBA00022670"/>
    </source>
</evidence>
<evidence type="ECO:0000256" key="4">
    <source>
        <dbReference type="ARBA" id="ARBA00022825"/>
    </source>
</evidence>
<feature type="domain" description="Peptidase S8/S53" evidence="6">
    <location>
        <begin position="58"/>
        <end position="292"/>
    </location>
</feature>
<sequence length="533" mass="56942">MWIWLTICGTEVPNTPITVGIFTITITTPWMTEAPSWVVMALILPDQWRPMERAGSRCGVAPDANIMAIKVLSGNGYGSEGPVIAGIGFAVDQGAEIFSMSLGFVSTSQHYQFRTACNNALAAGVIGAIAAGNEGNQQWSYPIPGNVRTPGNVPPPWLHPDQVLTGGLSCVVTCGATNMYQSLAGFSSRGPVTWEGINPWYDYPYAGGSQMGLIDPDVSAPGEDVKSCWFMDNWGYADGWDGTSMATPHVAGTFALMLHKDPSLTPADLDMYLETTAIDWGSPGKDNDHGAGKIDALVAVSAVPGGTLPDVIITTTPTGSTSLPSSGGTLYHDVNLVNNETYGVPMAAWLDLEYPNGSWSGALILRNLTLMVGVNVTRSLTTTIAGSEPDGNYNLWVHMGSSYGGTIYSEDSFPFTKGLPDSDPGEWVSETAVYGWEEELVSMQTPESYSLGSAYPNPFNPSTTIPFSLADNGYVSLKIFDLQGREVATIAEGEMSAGQYKVTFDGTNFGSGIYLYQLKTADFSQTMKMTLIK</sequence>
<dbReference type="InterPro" id="IPR026444">
    <property type="entry name" value="Secre_tail"/>
</dbReference>
<keyword evidence="3" id="KW-0378">Hydrolase</keyword>
<protein>
    <recommendedName>
        <fullName evidence="10">Peptidase S8/S53 domain-containing protein</fullName>
    </recommendedName>
</protein>
<dbReference type="GO" id="GO:0004252">
    <property type="term" value="F:serine-type endopeptidase activity"/>
    <property type="evidence" value="ECO:0007669"/>
    <property type="project" value="InterPro"/>
</dbReference>
<dbReference type="InterPro" id="IPR036852">
    <property type="entry name" value="Peptidase_S8/S53_dom_sf"/>
</dbReference>
<reference evidence="8 9" key="1">
    <citation type="submission" date="2017-06" db="EMBL/GenBank/DDBJ databases">
        <title>Novel microbial phyla capable of carbon fixation and sulfur reduction in deep-sea sediments.</title>
        <authorList>
            <person name="Huang J."/>
            <person name="Baker B."/>
            <person name="Wang Y."/>
        </authorList>
    </citation>
    <scope>NUCLEOTIDE SEQUENCE [LARGE SCALE GENOMIC DNA]</scope>
    <source>
        <strain evidence="8">B3_LCP</strain>
    </source>
</reference>
<evidence type="ECO:0000256" key="3">
    <source>
        <dbReference type="ARBA" id="ARBA00022801"/>
    </source>
</evidence>
<keyword evidence="4" id="KW-0720">Serine protease</keyword>
<organism evidence="8 9">
    <name type="scientific">candidate division LCP-89 bacterium B3_LCP</name>
    <dbReference type="NCBI Taxonomy" id="2012998"/>
    <lineage>
        <taxon>Bacteria</taxon>
        <taxon>Pseudomonadati</taxon>
        <taxon>Bacteria division LCP-89</taxon>
    </lineage>
</organism>
<feature type="domain" description="Secretion system C-terminal sorting" evidence="7">
    <location>
        <begin position="455"/>
        <end position="528"/>
    </location>
</feature>
<evidence type="ECO:0000256" key="5">
    <source>
        <dbReference type="PROSITE-ProRule" id="PRU01240"/>
    </source>
</evidence>
<dbReference type="EMBL" id="NJBN01000001">
    <property type="protein sequence ID" value="TKJ42473.1"/>
    <property type="molecule type" value="Genomic_DNA"/>
</dbReference>
<dbReference type="InterPro" id="IPR023828">
    <property type="entry name" value="Peptidase_S8_Ser-AS"/>
</dbReference>
<dbReference type="PANTHER" id="PTHR43806">
    <property type="entry name" value="PEPTIDASE S8"/>
    <property type="match status" value="1"/>
</dbReference>
<comment type="caution">
    <text evidence="8">The sequence shown here is derived from an EMBL/GenBank/DDBJ whole genome shotgun (WGS) entry which is preliminary data.</text>
</comment>
<dbReference type="Pfam" id="PF00082">
    <property type="entry name" value="Peptidase_S8"/>
    <property type="match status" value="1"/>
</dbReference>
<dbReference type="PROSITE" id="PS51892">
    <property type="entry name" value="SUBTILASE"/>
    <property type="match status" value="1"/>
</dbReference>
<keyword evidence="2" id="KW-0645">Protease</keyword>
<dbReference type="NCBIfam" id="TIGR04183">
    <property type="entry name" value="Por_Secre_tail"/>
    <property type="match status" value="1"/>
</dbReference>
<evidence type="ECO:0000256" key="1">
    <source>
        <dbReference type="ARBA" id="ARBA00011073"/>
    </source>
</evidence>
<comment type="similarity">
    <text evidence="1 5">Belongs to the peptidase S8 family.</text>
</comment>
<dbReference type="AlphaFoldDB" id="A0A532V5J5"/>
<comment type="caution">
    <text evidence="5">Lacks conserved residue(s) required for the propagation of feature annotation.</text>
</comment>
<evidence type="ECO:0000259" key="7">
    <source>
        <dbReference type="Pfam" id="PF18962"/>
    </source>
</evidence>
<proteinExistence type="inferred from homology"/>